<sequence>MVVIGTGTGGTLTGVGKHFKRDSNDKCIVIGVDPEGSVISGGSESHDFKVEGIGYDFVPTVLNLDLVDEWVKAKDKDTFKMARRLNREEGILSGGSSGSNMHGAMIHAKKLKKGQSCVVFLPDGVRNYLTKFLDDKWMIDNKFLTSDECKTEEVVVNPDSCSKACFEGYDPEEPGNADYQKAEYIPGIPKHFNPIRGLLLEDILGAIGRTPLVRLNKIPKSLGIECEVLVKCEYMSAGGSVKDRIALKMVQLAEEKGILKPGMTIIEPTSGNTGVGLALACAVRGYKCVIVMPEKMSKEKEVTLKALGAKIVRTPTKHGHDEPESHMGVAIRLTKEIPGAIMLDQYRNIGNPLAHYENTAEEILWATDNKCDYVVVGAGTGGTVTGIGKKMKERIDDIKVVAVDPVGSILADPSIREIKSYEVEGTGYDFIPAALNRSLVDQWIKTTDSDSFYTARRLIREEGILCGGSSGANVWAALEVAKGLSKDKRVVCILPDSIRNYMTKFVDDGWMKAKGFPIPEY</sequence>
<name>A0AC35G7K4_9BILA</name>
<evidence type="ECO:0000313" key="2">
    <source>
        <dbReference type="WBParaSite" id="PS1159_v2.g24831.t1"/>
    </source>
</evidence>
<proteinExistence type="predicted"/>
<dbReference type="Proteomes" id="UP000887580">
    <property type="component" value="Unplaced"/>
</dbReference>
<reference evidence="2" key="1">
    <citation type="submission" date="2022-11" db="UniProtKB">
        <authorList>
            <consortium name="WormBaseParasite"/>
        </authorList>
    </citation>
    <scope>IDENTIFICATION</scope>
</reference>
<accession>A0AC35G7K4</accession>
<evidence type="ECO:0000313" key="1">
    <source>
        <dbReference type="Proteomes" id="UP000887580"/>
    </source>
</evidence>
<organism evidence="1 2">
    <name type="scientific">Panagrolaimus sp. PS1159</name>
    <dbReference type="NCBI Taxonomy" id="55785"/>
    <lineage>
        <taxon>Eukaryota</taxon>
        <taxon>Metazoa</taxon>
        <taxon>Ecdysozoa</taxon>
        <taxon>Nematoda</taxon>
        <taxon>Chromadorea</taxon>
        <taxon>Rhabditida</taxon>
        <taxon>Tylenchina</taxon>
        <taxon>Panagrolaimomorpha</taxon>
        <taxon>Panagrolaimoidea</taxon>
        <taxon>Panagrolaimidae</taxon>
        <taxon>Panagrolaimus</taxon>
    </lineage>
</organism>
<dbReference type="WBParaSite" id="PS1159_v2.g24831.t1">
    <property type="protein sequence ID" value="PS1159_v2.g24831.t1"/>
    <property type="gene ID" value="PS1159_v2.g24831"/>
</dbReference>
<protein>
    <submittedName>
        <fullName evidence="2">Tryptophan synthase beta chain-like PALP domain-containing protein</fullName>
    </submittedName>
</protein>